<protein>
    <submittedName>
        <fullName evidence="4">GNAT family N-acetyltransferase</fullName>
    </submittedName>
</protein>
<feature type="domain" description="N-acetyltransferase" evidence="3">
    <location>
        <begin position="27"/>
        <end position="186"/>
    </location>
</feature>
<organism evidence="4 5">
    <name type="scientific">Bacillus salacetis</name>
    <dbReference type="NCBI Taxonomy" id="2315464"/>
    <lineage>
        <taxon>Bacteria</taxon>
        <taxon>Bacillati</taxon>
        <taxon>Bacillota</taxon>
        <taxon>Bacilli</taxon>
        <taxon>Bacillales</taxon>
        <taxon>Bacillaceae</taxon>
        <taxon>Bacillus</taxon>
    </lineage>
</organism>
<proteinExistence type="predicted"/>
<dbReference type="EMBL" id="QXIR01000038">
    <property type="protein sequence ID" value="RIW28931.1"/>
    <property type="molecule type" value="Genomic_DNA"/>
</dbReference>
<reference evidence="4 5" key="1">
    <citation type="submission" date="2018-09" db="EMBL/GenBank/DDBJ databases">
        <title>Bacillus saliacetes sp. nov., isolated from Thai shrimp paste (Ka-pi).</title>
        <authorList>
            <person name="Daroonpunt R."/>
            <person name="Tanasupawat S."/>
            <person name="Yiamsombut S."/>
        </authorList>
    </citation>
    <scope>NUCLEOTIDE SEQUENCE [LARGE SCALE GENOMIC DNA]</scope>
    <source>
        <strain evidence="4 5">SKP7-4</strain>
    </source>
</reference>
<comment type="caution">
    <text evidence="4">The sequence shown here is derived from an EMBL/GenBank/DDBJ whole genome shotgun (WGS) entry which is preliminary data.</text>
</comment>
<keyword evidence="5" id="KW-1185">Reference proteome</keyword>
<evidence type="ECO:0000313" key="5">
    <source>
        <dbReference type="Proteomes" id="UP000265801"/>
    </source>
</evidence>
<dbReference type="InterPro" id="IPR008125">
    <property type="entry name" value="Streptothricin_AcTrfase"/>
</dbReference>
<evidence type="ECO:0000256" key="1">
    <source>
        <dbReference type="ARBA" id="ARBA00022679"/>
    </source>
</evidence>
<dbReference type="OrthoDB" id="9800193at2"/>
<accession>A0A3A1QRN7</accession>
<keyword evidence="1 4" id="KW-0808">Transferase</keyword>
<dbReference type="GO" id="GO:0016747">
    <property type="term" value="F:acyltransferase activity, transferring groups other than amino-acyl groups"/>
    <property type="evidence" value="ECO:0007669"/>
    <property type="project" value="InterPro"/>
</dbReference>
<name>A0A3A1QRN7_9BACI</name>
<sequence length="187" mass="21021">MHIEQVSHSKLNEYARVSIAYEIKTVLEICPIDNGLGGLQQVEKTCTPYVKDYDLLPDCHPLNWKDQFELDTWGIFIAVENGMLVGGAAAAPEMEGFKKDSAVLWDLRVHPDARKKGIGRKLLEAIIHWSKERGCKTLSVETQNVNTPACRFYSANGFVLGTIDQQGYSQTNVENETKLIWSKHLEG</sequence>
<evidence type="ECO:0000256" key="2">
    <source>
        <dbReference type="ARBA" id="ARBA00023315"/>
    </source>
</evidence>
<dbReference type="AlphaFoldDB" id="A0A3A1QRN7"/>
<dbReference type="RefSeq" id="WP_119549149.1">
    <property type="nucleotide sequence ID" value="NZ_QXIR01000038.1"/>
</dbReference>
<dbReference type="PRINTS" id="PR01754">
    <property type="entry name" value="SACTRNSFRASE"/>
</dbReference>
<gene>
    <name evidence="4" type="ORF">D3H55_20405</name>
</gene>
<dbReference type="Pfam" id="PF00583">
    <property type="entry name" value="Acetyltransf_1"/>
    <property type="match status" value="1"/>
</dbReference>
<keyword evidence="2" id="KW-0012">Acyltransferase</keyword>
<evidence type="ECO:0000259" key="3">
    <source>
        <dbReference type="PROSITE" id="PS51186"/>
    </source>
</evidence>
<dbReference type="InterPro" id="IPR000182">
    <property type="entry name" value="GNAT_dom"/>
</dbReference>
<dbReference type="CDD" id="cd04301">
    <property type="entry name" value="NAT_SF"/>
    <property type="match status" value="1"/>
</dbReference>
<dbReference type="Proteomes" id="UP000265801">
    <property type="component" value="Unassembled WGS sequence"/>
</dbReference>
<dbReference type="PROSITE" id="PS51186">
    <property type="entry name" value="GNAT"/>
    <property type="match status" value="1"/>
</dbReference>
<dbReference type="Gene3D" id="3.40.630.30">
    <property type="match status" value="1"/>
</dbReference>
<dbReference type="PANTHER" id="PTHR43877">
    <property type="entry name" value="AMINOALKYLPHOSPHONATE N-ACETYLTRANSFERASE-RELATED-RELATED"/>
    <property type="match status" value="1"/>
</dbReference>
<dbReference type="InterPro" id="IPR050832">
    <property type="entry name" value="Bact_Acetyltransf"/>
</dbReference>
<dbReference type="PANTHER" id="PTHR43877:SF2">
    <property type="entry name" value="AMINOALKYLPHOSPHONATE N-ACETYLTRANSFERASE-RELATED"/>
    <property type="match status" value="1"/>
</dbReference>
<dbReference type="InterPro" id="IPR016181">
    <property type="entry name" value="Acyl_CoA_acyltransferase"/>
</dbReference>
<evidence type="ECO:0000313" key="4">
    <source>
        <dbReference type="EMBL" id="RIW28931.1"/>
    </source>
</evidence>
<dbReference type="SUPFAM" id="SSF55729">
    <property type="entry name" value="Acyl-CoA N-acyltransferases (Nat)"/>
    <property type="match status" value="1"/>
</dbReference>